<reference evidence="1 2" key="1">
    <citation type="submission" date="2019-12" db="EMBL/GenBank/DDBJ databases">
        <title>Genome sequenceing of Clostridium bovifaecis.</title>
        <authorList>
            <person name="Yao Y."/>
        </authorList>
    </citation>
    <scope>NUCLEOTIDE SEQUENCE [LARGE SCALE GENOMIC DNA]</scope>
    <source>
        <strain evidence="1 2">BXX</strain>
    </source>
</reference>
<keyword evidence="2" id="KW-1185">Reference proteome</keyword>
<organism evidence="1 2">
    <name type="scientific">Clostridium bovifaecis</name>
    <dbReference type="NCBI Taxonomy" id="2184719"/>
    <lineage>
        <taxon>Bacteria</taxon>
        <taxon>Bacillati</taxon>
        <taxon>Bacillota</taxon>
        <taxon>Clostridia</taxon>
        <taxon>Eubacteriales</taxon>
        <taxon>Clostridiaceae</taxon>
        <taxon>Clostridium</taxon>
    </lineage>
</organism>
<accession>A0A6I6EW43</accession>
<proteinExistence type="predicted"/>
<sequence>MKIKKVEKKINKEKRKNIINHRIREDYIGNDEKTTIEDFTGKMMT</sequence>
<name>A0A6I6EW43_9CLOT</name>
<dbReference type="AlphaFoldDB" id="A0A6I6EW43"/>
<dbReference type="Proteomes" id="UP000422764">
    <property type="component" value="Chromosome"/>
</dbReference>
<evidence type="ECO:0000313" key="2">
    <source>
        <dbReference type="Proteomes" id="UP000422764"/>
    </source>
</evidence>
<gene>
    <name evidence="1" type="ORF">GOM49_08800</name>
</gene>
<dbReference type="EMBL" id="CP046522">
    <property type="protein sequence ID" value="QGU95176.1"/>
    <property type="molecule type" value="Genomic_DNA"/>
</dbReference>
<protein>
    <submittedName>
        <fullName evidence="1">Uncharacterized protein</fullName>
    </submittedName>
</protein>
<evidence type="ECO:0000313" key="1">
    <source>
        <dbReference type="EMBL" id="QGU95176.1"/>
    </source>
</evidence>